<sequence length="46" mass="5509">MEKLKKTKKRINNMINSLNLNEENDLEKFNILSNLQEMVVKLQSFK</sequence>
<geneLocation type="plasmid" evidence="1 2">
    <name>pJFP838A</name>
</geneLocation>
<reference evidence="1 2" key="1">
    <citation type="journal article" date="2016" name="PLoS ONE">
        <title>Plasmid Characterization and Chromosome Analysis of Two netF+ Clostridium perfringens Isolates Associated with Foal and Canine Necrotizing Enteritis.</title>
        <authorList>
            <person name="Mehdizadeh Gohari I."/>
            <person name="Kropinski A.M."/>
            <person name="Weese S.J."/>
            <person name="Parreira V.R."/>
            <person name="Whitehead A.E."/>
            <person name="Boerlin P."/>
            <person name="Prescott J.F."/>
        </authorList>
    </citation>
    <scope>NUCLEOTIDE SEQUENCE [LARGE SCALE GENOMIC DNA]</scope>
    <source>
        <strain evidence="1 2">JP838</strain>
        <plasmid evidence="2">Plasmid pJFP838A</plasmid>
    </source>
</reference>
<protein>
    <submittedName>
        <fullName evidence="1">Uncharacterized protein</fullName>
    </submittedName>
</protein>
<evidence type="ECO:0000313" key="2">
    <source>
        <dbReference type="Proteomes" id="UP000070260"/>
    </source>
</evidence>
<name>A0A140GRK0_CLOPF</name>
<dbReference type="RefSeq" id="WP_162485269.1">
    <property type="nucleotide sequence ID" value="NZ_CATNZX010000001.1"/>
</dbReference>
<dbReference type="PATRIC" id="fig|1502.177.peg.3451"/>
<dbReference type="EMBL" id="CP013615">
    <property type="protein sequence ID" value="AMN31159.1"/>
    <property type="molecule type" value="Genomic_DNA"/>
</dbReference>
<keyword evidence="1" id="KW-0614">Plasmid</keyword>
<dbReference type="AlphaFoldDB" id="A0A140GRK0"/>
<evidence type="ECO:0000313" key="1">
    <source>
        <dbReference type="EMBL" id="AMN31159.1"/>
    </source>
</evidence>
<proteinExistence type="predicted"/>
<dbReference type="Proteomes" id="UP000070260">
    <property type="component" value="Plasmid pJFP838A"/>
</dbReference>
<accession>A0A140GRK0</accession>
<gene>
    <name evidence="1" type="ORF">JFP838_pA0243</name>
</gene>
<organism evidence="1 2">
    <name type="scientific">Clostridium perfringens</name>
    <dbReference type="NCBI Taxonomy" id="1502"/>
    <lineage>
        <taxon>Bacteria</taxon>
        <taxon>Bacillati</taxon>
        <taxon>Bacillota</taxon>
        <taxon>Clostridia</taxon>
        <taxon>Eubacteriales</taxon>
        <taxon>Clostridiaceae</taxon>
        <taxon>Clostridium</taxon>
    </lineage>
</organism>